<evidence type="ECO:0000259" key="2">
    <source>
        <dbReference type="Pfam" id="PF00582"/>
    </source>
</evidence>
<dbReference type="CDD" id="cd23659">
    <property type="entry name" value="USP_At3g01520-like"/>
    <property type="match status" value="1"/>
</dbReference>
<dbReference type="Gene3D" id="3.40.50.620">
    <property type="entry name" value="HUPs"/>
    <property type="match status" value="1"/>
</dbReference>
<dbReference type="InterPro" id="IPR006015">
    <property type="entry name" value="Universal_stress_UspA"/>
</dbReference>
<dbReference type="EMBL" id="JADGJW010000249">
    <property type="protein sequence ID" value="KAJ3221138.1"/>
    <property type="molecule type" value="Genomic_DNA"/>
</dbReference>
<accession>A0AAD5U1M7</accession>
<reference evidence="3" key="1">
    <citation type="submission" date="2020-05" db="EMBL/GenBank/DDBJ databases">
        <title>Phylogenomic resolution of chytrid fungi.</title>
        <authorList>
            <person name="Stajich J.E."/>
            <person name="Amses K."/>
            <person name="Simmons R."/>
            <person name="Seto K."/>
            <person name="Myers J."/>
            <person name="Bonds A."/>
            <person name="Quandt C.A."/>
            <person name="Barry K."/>
            <person name="Liu P."/>
            <person name="Grigoriev I."/>
            <person name="Longcore J.E."/>
            <person name="James T.Y."/>
        </authorList>
    </citation>
    <scope>NUCLEOTIDE SEQUENCE</scope>
    <source>
        <strain evidence="3">JEL0476</strain>
    </source>
</reference>
<feature type="compositionally biased region" description="Low complexity" evidence="1">
    <location>
        <begin position="1"/>
        <end position="14"/>
    </location>
</feature>
<protein>
    <recommendedName>
        <fullName evidence="2">UspA domain-containing protein</fullName>
    </recommendedName>
</protein>
<evidence type="ECO:0000313" key="3">
    <source>
        <dbReference type="EMBL" id="KAJ3221138.1"/>
    </source>
</evidence>
<dbReference type="PANTHER" id="PTHR31964">
    <property type="entry name" value="ADENINE NUCLEOTIDE ALPHA HYDROLASES-LIKE SUPERFAMILY PROTEIN"/>
    <property type="match status" value="1"/>
</dbReference>
<evidence type="ECO:0000256" key="1">
    <source>
        <dbReference type="SAM" id="MobiDB-lite"/>
    </source>
</evidence>
<evidence type="ECO:0000313" key="4">
    <source>
        <dbReference type="Proteomes" id="UP001211065"/>
    </source>
</evidence>
<dbReference type="InterPro" id="IPR006016">
    <property type="entry name" value="UspA"/>
</dbReference>
<proteinExistence type="predicted"/>
<dbReference type="AlphaFoldDB" id="A0AAD5U1M7"/>
<dbReference type="InterPro" id="IPR014729">
    <property type="entry name" value="Rossmann-like_a/b/a_fold"/>
</dbReference>
<dbReference type="PRINTS" id="PR01438">
    <property type="entry name" value="UNVRSLSTRESS"/>
</dbReference>
<gene>
    <name evidence="3" type="ORF">HK099_003734</name>
</gene>
<dbReference type="SUPFAM" id="SSF52402">
    <property type="entry name" value="Adenine nucleotide alpha hydrolases-like"/>
    <property type="match status" value="1"/>
</dbReference>
<dbReference type="Pfam" id="PF00582">
    <property type="entry name" value="Usp"/>
    <property type="match status" value="1"/>
</dbReference>
<sequence length="196" mass="22251">MTESQPQQQQQQQQQHREEAGSIQEEVHNDTQDHVPHRIIAIAVDQSSFSEHAFEWAVKNFINPSTDQVVLLNVRPYVTAPVLYAAPMMDLGVDFMLTPDEYSKLDEANKTFSHNLIRKYAQTLIKKNIKCKGVALRGDPREEIVYKVHDLKADALIIGSRGMGLLKRTFVGSVSDYCVHHCHCTVIIPRDPETSK</sequence>
<dbReference type="Proteomes" id="UP001211065">
    <property type="component" value="Unassembled WGS sequence"/>
</dbReference>
<keyword evidence="4" id="KW-1185">Reference proteome</keyword>
<comment type="caution">
    <text evidence="3">The sequence shown here is derived from an EMBL/GenBank/DDBJ whole genome shotgun (WGS) entry which is preliminary data.</text>
</comment>
<dbReference type="PANTHER" id="PTHR31964:SF140">
    <property type="entry name" value="UNIVERSAL STRESS PROTEIN FAMILY PROTEIN"/>
    <property type="match status" value="1"/>
</dbReference>
<feature type="region of interest" description="Disordered" evidence="1">
    <location>
        <begin position="1"/>
        <end position="22"/>
    </location>
</feature>
<feature type="domain" description="UspA" evidence="2">
    <location>
        <begin position="38"/>
        <end position="188"/>
    </location>
</feature>
<name>A0AAD5U1M7_9FUNG</name>
<organism evidence="3 4">
    <name type="scientific">Clydaea vesicula</name>
    <dbReference type="NCBI Taxonomy" id="447962"/>
    <lineage>
        <taxon>Eukaryota</taxon>
        <taxon>Fungi</taxon>
        <taxon>Fungi incertae sedis</taxon>
        <taxon>Chytridiomycota</taxon>
        <taxon>Chytridiomycota incertae sedis</taxon>
        <taxon>Chytridiomycetes</taxon>
        <taxon>Lobulomycetales</taxon>
        <taxon>Lobulomycetaceae</taxon>
        <taxon>Clydaea</taxon>
    </lineage>
</organism>